<protein>
    <submittedName>
        <fullName evidence="1">Uncharacterized protein</fullName>
    </submittedName>
</protein>
<dbReference type="InParanoid" id="A0A059CWC9"/>
<accession>A0A059CWC9</accession>
<dbReference type="AlphaFoldDB" id="A0A059CWC9"/>
<sequence>MGSPRPGPPFPNPWPSMNPIFAIILDPKPLVCTSNAPKLSEVTRLTCSSPFSLAPARFTGLISVVSDGITPLDTKDTG</sequence>
<evidence type="ECO:0000313" key="1">
    <source>
        <dbReference type="EMBL" id="KCW82687.1"/>
    </source>
</evidence>
<gene>
    <name evidence="1" type="ORF">EUGRSUZ_C04066</name>
</gene>
<proteinExistence type="predicted"/>
<name>A0A059CWC9_EUCGR</name>
<reference evidence="1" key="1">
    <citation type="submission" date="2013-07" db="EMBL/GenBank/DDBJ databases">
        <title>The genome of Eucalyptus grandis.</title>
        <authorList>
            <person name="Schmutz J."/>
            <person name="Hayes R."/>
            <person name="Myburg A."/>
            <person name="Tuskan G."/>
            <person name="Grattapaglia D."/>
            <person name="Rokhsar D.S."/>
        </authorList>
    </citation>
    <scope>NUCLEOTIDE SEQUENCE</scope>
    <source>
        <tissue evidence="1">Leaf extractions</tissue>
    </source>
</reference>
<organism evidence="1">
    <name type="scientific">Eucalyptus grandis</name>
    <name type="common">Flooded gum</name>
    <dbReference type="NCBI Taxonomy" id="71139"/>
    <lineage>
        <taxon>Eukaryota</taxon>
        <taxon>Viridiplantae</taxon>
        <taxon>Streptophyta</taxon>
        <taxon>Embryophyta</taxon>
        <taxon>Tracheophyta</taxon>
        <taxon>Spermatophyta</taxon>
        <taxon>Magnoliopsida</taxon>
        <taxon>eudicotyledons</taxon>
        <taxon>Gunneridae</taxon>
        <taxon>Pentapetalae</taxon>
        <taxon>rosids</taxon>
        <taxon>malvids</taxon>
        <taxon>Myrtales</taxon>
        <taxon>Myrtaceae</taxon>
        <taxon>Myrtoideae</taxon>
        <taxon>Eucalypteae</taxon>
        <taxon>Eucalyptus</taxon>
    </lineage>
</organism>
<dbReference type="Gramene" id="KCW82687">
    <property type="protein sequence ID" value="KCW82687"/>
    <property type="gene ID" value="EUGRSUZ_C04066"/>
</dbReference>
<dbReference type="EMBL" id="KK198755">
    <property type="protein sequence ID" value="KCW82687.1"/>
    <property type="molecule type" value="Genomic_DNA"/>
</dbReference>